<reference evidence="2" key="1">
    <citation type="submission" date="2016-11" db="EMBL/GenBank/DDBJ databases">
        <authorList>
            <person name="Varghese N."/>
            <person name="Submissions S."/>
        </authorList>
    </citation>
    <scope>NUCLEOTIDE SEQUENCE [LARGE SCALE GENOMIC DNA]</scope>
    <source>
        <strain evidence="2">UWOS</strain>
    </source>
</reference>
<keyword evidence="2" id="KW-1185">Reference proteome</keyword>
<protein>
    <recommendedName>
        <fullName evidence="3">HD domain-containing protein</fullName>
    </recommendedName>
</protein>
<gene>
    <name evidence="1" type="ORF">SAMN05720469_14310</name>
</gene>
<dbReference type="Proteomes" id="UP000184275">
    <property type="component" value="Unassembled WGS sequence"/>
</dbReference>
<evidence type="ECO:0008006" key="3">
    <source>
        <dbReference type="Google" id="ProtNLM"/>
    </source>
</evidence>
<dbReference type="SUPFAM" id="SSF109604">
    <property type="entry name" value="HD-domain/PDEase-like"/>
    <property type="match status" value="1"/>
</dbReference>
<name>A0A1M6YJ32_9BACT</name>
<dbReference type="Gene3D" id="1.10.3210.10">
    <property type="entry name" value="Hypothetical protein af1432"/>
    <property type="match status" value="1"/>
</dbReference>
<organism evidence="1 2">
    <name type="scientific">Fibrobacter intestinalis</name>
    <dbReference type="NCBI Taxonomy" id="28122"/>
    <lineage>
        <taxon>Bacteria</taxon>
        <taxon>Pseudomonadati</taxon>
        <taxon>Fibrobacterota</taxon>
        <taxon>Fibrobacteria</taxon>
        <taxon>Fibrobacterales</taxon>
        <taxon>Fibrobacteraceae</taxon>
        <taxon>Fibrobacter</taxon>
    </lineage>
</organism>
<proteinExistence type="predicted"/>
<evidence type="ECO:0000313" key="1">
    <source>
        <dbReference type="EMBL" id="SHL18130.1"/>
    </source>
</evidence>
<dbReference type="AlphaFoldDB" id="A0A1M6YJ32"/>
<dbReference type="EMBL" id="FRAW01000043">
    <property type="protein sequence ID" value="SHL18130.1"/>
    <property type="molecule type" value="Genomic_DNA"/>
</dbReference>
<evidence type="ECO:0000313" key="2">
    <source>
        <dbReference type="Proteomes" id="UP000184275"/>
    </source>
</evidence>
<accession>A0A1M6YJ32</accession>
<dbReference type="RefSeq" id="WP_073306087.1">
    <property type="nucleotide sequence ID" value="NZ_FRAW01000043.1"/>
</dbReference>
<sequence>MPSERTSIHFTVLEDYVYDNRLNGDSSLHGLEHWHQVEFNGLMLAKKTHADETIIRLFALFHDSRRVSDDYDEFHGKYGAEYAEKLRAEHFFDLDEERFAQLLHACRFHTTENASGDATIDTCYDADRLDLGRVGIVPAPEKMATKFGKEIAGKLQKIASENHRSWIRDFALHI</sequence>